<reference evidence="5 6" key="2">
    <citation type="submission" date="2019-02" db="EMBL/GenBank/DDBJ databases">
        <title>'Lichenibacterium ramalinii' gen. nov. sp. nov., 'Lichenibacterium minor' gen. nov. sp. nov.</title>
        <authorList>
            <person name="Pankratov T."/>
        </authorList>
    </citation>
    <scope>NUCLEOTIDE SEQUENCE [LARGE SCALE GENOMIC DNA]</scope>
    <source>
        <strain evidence="5 6">RmlP001</strain>
    </source>
</reference>
<gene>
    <name evidence="5" type="ORF">D3272_05475</name>
</gene>
<dbReference type="RefSeq" id="WP_129218130.1">
    <property type="nucleotide sequence ID" value="NZ_QYBC01000003.1"/>
</dbReference>
<dbReference type="OrthoDB" id="9814821at2"/>
<dbReference type="AlphaFoldDB" id="A0A4Q2RIW7"/>
<feature type="domain" description="Amidase" evidence="4">
    <location>
        <begin position="29"/>
        <end position="438"/>
    </location>
</feature>
<dbReference type="PANTHER" id="PTHR11895:SF7">
    <property type="entry name" value="GLUTAMYL-TRNA(GLN) AMIDOTRANSFERASE SUBUNIT A, MITOCHONDRIAL"/>
    <property type="match status" value="1"/>
</dbReference>
<evidence type="ECO:0000256" key="1">
    <source>
        <dbReference type="ARBA" id="ARBA00003871"/>
    </source>
</evidence>
<accession>A0A4Q2RIW7</accession>
<name>A0A4Q2RIW7_9HYPH</name>
<evidence type="ECO:0000313" key="5">
    <source>
        <dbReference type="EMBL" id="RYB06810.1"/>
    </source>
</evidence>
<evidence type="ECO:0000256" key="2">
    <source>
        <dbReference type="ARBA" id="ARBA00009199"/>
    </source>
</evidence>
<reference evidence="5 6" key="1">
    <citation type="submission" date="2018-09" db="EMBL/GenBank/DDBJ databases">
        <authorList>
            <person name="Grouzdev D.S."/>
            <person name="Krutkina M.S."/>
        </authorList>
    </citation>
    <scope>NUCLEOTIDE SEQUENCE [LARGE SCALE GENOMIC DNA]</scope>
    <source>
        <strain evidence="5 6">RmlP001</strain>
    </source>
</reference>
<dbReference type="InterPro" id="IPR020556">
    <property type="entry name" value="Amidase_CS"/>
</dbReference>
<dbReference type="Pfam" id="PF01425">
    <property type="entry name" value="Amidase"/>
    <property type="match status" value="1"/>
</dbReference>
<organism evidence="5 6">
    <name type="scientific">Lichenibacterium ramalinae</name>
    <dbReference type="NCBI Taxonomy" id="2316527"/>
    <lineage>
        <taxon>Bacteria</taxon>
        <taxon>Pseudomonadati</taxon>
        <taxon>Pseudomonadota</taxon>
        <taxon>Alphaproteobacteria</taxon>
        <taxon>Hyphomicrobiales</taxon>
        <taxon>Lichenihabitantaceae</taxon>
        <taxon>Lichenibacterium</taxon>
    </lineage>
</organism>
<sequence length="459" mass="46722">MSVAAEPWRLGVADLAAAFGAGDLDPETLLDALLDRIARRDPALNTLVAIDAQGARAAARDSAARWRAGAPRSAIDGVPLTVKDNLLMAGLPATWGSRAYAGFLPAEDEAPVARLRAAGAVLLGKTNVPELTLEGYTSNLLFGTTRNPWDPALTPGGSSGGAAAGVAAGFVPAAIGTDGGGSIRRPAAHTGLVGFKPSIGRIPRAGGFPETLHDFEVIGTLTRSVGDAALLDAVLSGEAAPAPAPRPMRILHVPRFGDAPLDPEVAAACEAAAGALAAAGHTVDTGPVFFDRAAVDEIWRVVGRAGVARVARLTGGRLLAEGGPTIRAMAEEGARLSGADYADAMSALAAFRRAVAQLFDRHDLVFMPSAAALPWRAEEAYPATIDGQIVGPRGHAIYTGWVNAAGLPAMALPLAPSRAGLPIGGQFVAAAGRDADLLAFAASVAPRLATPSWPAFAEA</sequence>
<dbReference type="EMBL" id="QYBC01000003">
    <property type="protein sequence ID" value="RYB06810.1"/>
    <property type="molecule type" value="Genomic_DNA"/>
</dbReference>
<dbReference type="GO" id="GO:0003824">
    <property type="term" value="F:catalytic activity"/>
    <property type="evidence" value="ECO:0007669"/>
    <property type="project" value="InterPro"/>
</dbReference>
<comment type="function">
    <text evidence="1">Hydrolyzes indole-3-acetamide (IAM) into indole-3-acetic acid (IAA).</text>
</comment>
<dbReference type="Proteomes" id="UP000289411">
    <property type="component" value="Unassembled WGS sequence"/>
</dbReference>
<evidence type="ECO:0000313" key="6">
    <source>
        <dbReference type="Proteomes" id="UP000289411"/>
    </source>
</evidence>
<evidence type="ECO:0000256" key="3">
    <source>
        <dbReference type="ARBA" id="ARBA00021874"/>
    </source>
</evidence>
<protein>
    <recommendedName>
        <fullName evidence="3">Indoleacetamide hydrolase</fullName>
    </recommendedName>
</protein>
<comment type="similarity">
    <text evidence="2">Belongs to the amidase family.</text>
</comment>
<evidence type="ECO:0000259" key="4">
    <source>
        <dbReference type="Pfam" id="PF01425"/>
    </source>
</evidence>
<keyword evidence="6" id="KW-1185">Reference proteome</keyword>
<dbReference type="SUPFAM" id="SSF75304">
    <property type="entry name" value="Amidase signature (AS) enzymes"/>
    <property type="match status" value="1"/>
</dbReference>
<comment type="caution">
    <text evidence="5">The sequence shown here is derived from an EMBL/GenBank/DDBJ whole genome shotgun (WGS) entry which is preliminary data.</text>
</comment>
<dbReference type="PROSITE" id="PS00571">
    <property type="entry name" value="AMIDASES"/>
    <property type="match status" value="1"/>
</dbReference>
<dbReference type="InterPro" id="IPR000120">
    <property type="entry name" value="Amidase"/>
</dbReference>
<dbReference type="InterPro" id="IPR036928">
    <property type="entry name" value="AS_sf"/>
</dbReference>
<dbReference type="PANTHER" id="PTHR11895">
    <property type="entry name" value="TRANSAMIDASE"/>
    <property type="match status" value="1"/>
</dbReference>
<dbReference type="InterPro" id="IPR023631">
    <property type="entry name" value="Amidase_dom"/>
</dbReference>
<proteinExistence type="inferred from homology"/>
<dbReference type="Gene3D" id="3.90.1300.10">
    <property type="entry name" value="Amidase signature (AS) domain"/>
    <property type="match status" value="1"/>
</dbReference>